<name>A0A9P0ZX97_CUSEU</name>
<dbReference type="AlphaFoldDB" id="A0A9P0ZX97"/>
<dbReference type="EMBL" id="CAMAPE010000077">
    <property type="protein sequence ID" value="CAH9118562.1"/>
    <property type="molecule type" value="Genomic_DNA"/>
</dbReference>
<dbReference type="Pfam" id="PF07911">
    <property type="entry name" value="DUF1677"/>
    <property type="match status" value="1"/>
</dbReference>
<keyword evidence="1" id="KW-0732">Signal</keyword>
<evidence type="ECO:0000313" key="2">
    <source>
        <dbReference type="EMBL" id="CAH9118562.1"/>
    </source>
</evidence>
<evidence type="ECO:0000313" key="3">
    <source>
        <dbReference type="Proteomes" id="UP001152484"/>
    </source>
</evidence>
<reference evidence="2" key="1">
    <citation type="submission" date="2022-07" db="EMBL/GenBank/DDBJ databases">
        <authorList>
            <person name="Macas J."/>
            <person name="Novak P."/>
            <person name="Neumann P."/>
        </authorList>
    </citation>
    <scope>NUCLEOTIDE SEQUENCE</scope>
</reference>
<dbReference type="Proteomes" id="UP001152484">
    <property type="component" value="Unassembled WGS sequence"/>
</dbReference>
<gene>
    <name evidence="2" type="ORF">CEURO_LOCUS21996</name>
</gene>
<sequence length="156" mass="16886">MSTSIITESVVVSAAAVVAAAWEEGDMVKCACCGLTEECTEEYIERIRERYKGQWICGLCAEAVKDEIVRSERLISAEEALNRHLNFCKKFRFTGPPPDPVMQLIGAMKQILRRSSESPRFSSSPAGMIGIGVGVDLAEGSIPALGDHSMEMEGGS</sequence>
<evidence type="ECO:0000256" key="1">
    <source>
        <dbReference type="SAM" id="SignalP"/>
    </source>
</evidence>
<dbReference type="OrthoDB" id="1911663at2759"/>
<feature type="signal peptide" evidence="1">
    <location>
        <begin position="1"/>
        <end position="21"/>
    </location>
</feature>
<comment type="caution">
    <text evidence="2">The sequence shown here is derived from an EMBL/GenBank/DDBJ whole genome shotgun (WGS) entry which is preliminary data.</text>
</comment>
<keyword evidence="3" id="KW-1185">Reference proteome</keyword>
<protein>
    <recommendedName>
        <fullName evidence="4">DUF1677 family protein</fullName>
    </recommendedName>
</protein>
<proteinExistence type="predicted"/>
<dbReference type="InterPro" id="IPR012876">
    <property type="entry name" value="DUF1677_pln"/>
</dbReference>
<dbReference type="PANTHER" id="PTHR33108:SF32">
    <property type="entry name" value="DUF1677 FAMILY PROTEIN (DUF1677)"/>
    <property type="match status" value="1"/>
</dbReference>
<accession>A0A9P0ZX97</accession>
<organism evidence="2 3">
    <name type="scientific">Cuscuta europaea</name>
    <name type="common">European dodder</name>
    <dbReference type="NCBI Taxonomy" id="41803"/>
    <lineage>
        <taxon>Eukaryota</taxon>
        <taxon>Viridiplantae</taxon>
        <taxon>Streptophyta</taxon>
        <taxon>Embryophyta</taxon>
        <taxon>Tracheophyta</taxon>
        <taxon>Spermatophyta</taxon>
        <taxon>Magnoliopsida</taxon>
        <taxon>eudicotyledons</taxon>
        <taxon>Gunneridae</taxon>
        <taxon>Pentapetalae</taxon>
        <taxon>asterids</taxon>
        <taxon>lamiids</taxon>
        <taxon>Solanales</taxon>
        <taxon>Convolvulaceae</taxon>
        <taxon>Cuscuteae</taxon>
        <taxon>Cuscuta</taxon>
        <taxon>Cuscuta subgen. Cuscuta</taxon>
    </lineage>
</organism>
<dbReference type="PANTHER" id="PTHR33108">
    <property type="entry name" value="OS01G0745000 PROTEIN"/>
    <property type="match status" value="1"/>
</dbReference>
<feature type="chain" id="PRO_5040199624" description="DUF1677 family protein" evidence="1">
    <location>
        <begin position="22"/>
        <end position="156"/>
    </location>
</feature>
<evidence type="ECO:0008006" key="4">
    <source>
        <dbReference type="Google" id="ProtNLM"/>
    </source>
</evidence>